<proteinExistence type="predicted"/>
<evidence type="ECO:0000259" key="1">
    <source>
        <dbReference type="PROSITE" id="PS50181"/>
    </source>
</evidence>
<feature type="domain" description="F-box" evidence="1">
    <location>
        <begin position="7"/>
        <end position="53"/>
    </location>
</feature>
<dbReference type="Gene3D" id="1.20.1280.50">
    <property type="match status" value="1"/>
</dbReference>
<sequence length="118" mass="13642">MATNVEDDDVHPFPEYLAKEILQDLVVKSLLRFKCVCRRWYTLISSRNFIILICDHCALDDLIDNITIILNSEGTPLIEKPHHLLGFDINLFLEGPKDGVFLFLQENSHVDYDRKLGL</sequence>
<dbReference type="SMART" id="SM00256">
    <property type="entry name" value="FBOX"/>
    <property type="match status" value="1"/>
</dbReference>
<comment type="caution">
    <text evidence="2">The sequence shown here is derived from an EMBL/GenBank/DDBJ whole genome shotgun (WGS) entry which is preliminary data.</text>
</comment>
<protein>
    <recommendedName>
        <fullName evidence="1">F-box domain-containing protein</fullName>
    </recommendedName>
</protein>
<dbReference type="EMBL" id="JAWPEI010000007">
    <property type="protein sequence ID" value="KAK4721363.1"/>
    <property type="molecule type" value="Genomic_DNA"/>
</dbReference>
<keyword evidence="3" id="KW-1185">Reference proteome</keyword>
<reference evidence="2 3" key="1">
    <citation type="submission" date="2023-10" db="EMBL/GenBank/DDBJ databases">
        <title>Genome-Wide Identification Analysis in wild type Solanum Pinnatisectum Reveals Some Genes Defensing Phytophthora Infestans.</title>
        <authorList>
            <person name="Sun C."/>
        </authorList>
    </citation>
    <scope>NUCLEOTIDE SEQUENCE [LARGE SCALE GENOMIC DNA]</scope>
    <source>
        <strain evidence="2">LQN</strain>
        <tissue evidence="2">Leaf</tissue>
    </source>
</reference>
<dbReference type="Proteomes" id="UP001311915">
    <property type="component" value="Unassembled WGS sequence"/>
</dbReference>
<dbReference type="InterPro" id="IPR036047">
    <property type="entry name" value="F-box-like_dom_sf"/>
</dbReference>
<gene>
    <name evidence="2" type="ORF">R3W88_011596</name>
</gene>
<evidence type="ECO:0000313" key="2">
    <source>
        <dbReference type="EMBL" id="KAK4721363.1"/>
    </source>
</evidence>
<accession>A0AAV9L7W9</accession>
<organism evidence="2 3">
    <name type="scientific">Solanum pinnatisectum</name>
    <name type="common">tansyleaf nightshade</name>
    <dbReference type="NCBI Taxonomy" id="50273"/>
    <lineage>
        <taxon>Eukaryota</taxon>
        <taxon>Viridiplantae</taxon>
        <taxon>Streptophyta</taxon>
        <taxon>Embryophyta</taxon>
        <taxon>Tracheophyta</taxon>
        <taxon>Spermatophyta</taxon>
        <taxon>Magnoliopsida</taxon>
        <taxon>eudicotyledons</taxon>
        <taxon>Gunneridae</taxon>
        <taxon>Pentapetalae</taxon>
        <taxon>asterids</taxon>
        <taxon>lamiids</taxon>
        <taxon>Solanales</taxon>
        <taxon>Solanaceae</taxon>
        <taxon>Solanoideae</taxon>
        <taxon>Solaneae</taxon>
        <taxon>Solanum</taxon>
    </lineage>
</organism>
<dbReference type="InterPro" id="IPR050796">
    <property type="entry name" value="SCF_F-box_component"/>
</dbReference>
<dbReference type="PROSITE" id="PS50181">
    <property type="entry name" value="FBOX"/>
    <property type="match status" value="1"/>
</dbReference>
<dbReference type="SUPFAM" id="SSF81383">
    <property type="entry name" value="F-box domain"/>
    <property type="match status" value="1"/>
</dbReference>
<dbReference type="InterPro" id="IPR001810">
    <property type="entry name" value="F-box_dom"/>
</dbReference>
<dbReference type="Pfam" id="PF00646">
    <property type="entry name" value="F-box"/>
    <property type="match status" value="1"/>
</dbReference>
<name>A0AAV9L7W9_9SOLN</name>
<dbReference type="PANTHER" id="PTHR31672:SF13">
    <property type="entry name" value="F-BOX PROTEIN CPR30-LIKE"/>
    <property type="match status" value="1"/>
</dbReference>
<dbReference type="PANTHER" id="PTHR31672">
    <property type="entry name" value="BNACNNG10540D PROTEIN"/>
    <property type="match status" value="1"/>
</dbReference>
<evidence type="ECO:0000313" key="3">
    <source>
        <dbReference type="Proteomes" id="UP001311915"/>
    </source>
</evidence>
<dbReference type="AlphaFoldDB" id="A0AAV9L7W9"/>